<accession>F0SSU5</accession>
<dbReference type="AlphaFoldDB" id="F0SSU5"/>
<name>F0SSU5_RUBBR</name>
<dbReference type="EMBL" id="CP002546">
    <property type="protein sequence ID" value="ADY61423.1"/>
    <property type="molecule type" value="Genomic_DNA"/>
</dbReference>
<dbReference type="Proteomes" id="UP000006860">
    <property type="component" value="Chromosome"/>
</dbReference>
<dbReference type="HOGENOM" id="CLU_527730_0_0_0"/>
<dbReference type="KEGG" id="pbs:Plabr_3839"/>
<keyword evidence="2" id="KW-1185">Reference proteome</keyword>
<gene>
    <name evidence="1" type="ordered locus">Plabr_3839</name>
</gene>
<evidence type="ECO:0000313" key="1">
    <source>
        <dbReference type="EMBL" id="ADY61423.1"/>
    </source>
</evidence>
<sequence length="516" mass="59821">MDSLSSNILLKGWPQSFLLIGLGAFNLRDIALPQMTKNGQCFFKKRLDSPRKCWGSDKQGLHYMPHFTPEFRDNPVPFTQSPGRLNVDGNLKVLVTEFPGGIRDFQILRQEDDQRFELMNPLELLGTQTACSVLEKLQEMQSSNLNSWLLSRLLVQCLEYSHNRRHLVTNHWDESTLRGEELTQIANIDLAGEQAQAQARDFQIVQAWEAENLKLDSDYWGTFTALPSVDDNFQSRELDLLCDQLCERIEPLRAPNGEVKITKLRNLISDLWTNQFRNFDLPVALRKRRKLFRELMAVAVRQSSTLIERIAYTIVLRNASMQDRASSPFRSDRERKLFELRYGASKALDGINIGFLYDCGELHADLINSLASSLVSENAERDWQQAELKLSKHVHLLRLERRRATEVEAEKKRQQREKYADRLPRPRIDLHENEERIAAEGRDESYIAELIERRDVVLPLLKPRDRKRLEPLLNTGDFTEAAETLGLAVGKYRRQLRETVFPNVQRVLKQLARDED</sequence>
<protein>
    <submittedName>
        <fullName evidence="1">Uncharacterized protein</fullName>
    </submittedName>
</protein>
<proteinExistence type="predicted"/>
<organism evidence="1 2">
    <name type="scientific">Rubinisphaera brasiliensis (strain ATCC 49424 / DSM 5305 / JCM 21570 / IAM 15109 / NBRC 103401 / IFAM 1448)</name>
    <name type="common">Planctomyces brasiliensis</name>
    <dbReference type="NCBI Taxonomy" id="756272"/>
    <lineage>
        <taxon>Bacteria</taxon>
        <taxon>Pseudomonadati</taxon>
        <taxon>Planctomycetota</taxon>
        <taxon>Planctomycetia</taxon>
        <taxon>Planctomycetales</taxon>
        <taxon>Planctomycetaceae</taxon>
        <taxon>Rubinisphaera</taxon>
    </lineage>
</organism>
<evidence type="ECO:0000313" key="2">
    <source>
        <dbReference type="Proteomes" id="UP000006860"/>
    </source>
</evidence>
<reference evidence="2" key="1">
    <citation type="submission" date="2011-02" db="EMBL/GenBank/DDBJ databases">
        <title>The complete genome of Planctomyces brasiliensis DSM 5305.</title>
        <authorList>
            <person name="Lucas S."/>
            <person name="Copeland A."/>
            <person name="Lapidus A."/>
            <person name="Bruce D."/>
            <person name="Goodwin L."/>
            <person name="Pitluck S."/>
            <person name="Kyrpides N."/>
            <person name="Mavromatis K."/>
            <person name="Pagani I."/>
            <person name="Ivanova N."/>
            <person name="Ovchinnikova G."/>
            <person name="Lu M."/>
            <person name="Detter J.C."/>
            <person name="Han C."/>
            <person name="Land M."/>
            <person name="Hauser L."/>
            <person name="Markowitz V."/>
            <person name="Cheng J.-F."/>
            <person name="Hugenholtz P."/>
            <person name="Woyke T."/>
            <person name="Wu D."/>
            <person name="Tindall B."/>
            <person name="Pomrenke H.G."/>
            <person name="Brambilla E."/>
            <person name="Klenk H.-P."/>
            <person name="Eisen J.A."/>
        </authorList>
    </citation>
    <scope>NUCLEOTIDE SEQUENCE [LARGE SCALE GENOMIC DNA]</scope>
    <source>
        <strain evidence="2">ATCC 49424 / DSM 5305 / JCM 21570 / NBRC 103401 / IFAM 1448</strain>
    </source>
</reference>